<reference evidence="8" key="1">
    <citation type="journal article" date="2017" name="Nat. Microbiol.">
        <title>Global analysis of biosynthetic gene clusters reveals vast potential of secondary metabolite production in Penicillium species.</title>
        <authorList>
            <person name="Nielsen J.C."/>
            <person name="Grijseels S."/>
            <person name="Prigent S."/>
            <person name="Ji B."/>
            <person name="Dainat J."/>
            <person name="Nielsen K.F."/>
            <person name="Frisvad J.C."/>
            <person name="Workman M."/>
            <person name="Nielsen J."/>
        </authorList>
    </citation>
    <scope>NUCLEOTIDE SEQUENCE [LARGE SCALE GENOMIC DNA]</scope>
    <source>
        <strain evidence="8">IBT 11843</strain>
    </source>
</reference>
<feature type="region of interest" description="Disordered" evidence="6">
    <location>
        <begin position="504"/>
        <end position="528"/>
    </location>
</feature>
<keyword evidence="3" id="KW-0963">Cytoplasm</keyword>
<feature type="region of interest" description="Disordered" evidence="6">
    <location>
        <begin position="339"/>
        <end position="365"/>
    </location>
</feature>
<dbReference type="EMBL" id="MDYL01000016">
    <property type="protein sequence ID" value="OQD73254.1"/>
    <property type="molecule type" value="Genomic_DNA"/>
</dbReference>
<dbReference type="GO" id="GO:0005737">
    <property type="term" value="C:cytoplasm"/>
    <property type="evidence" value="ECO:0007669"/>
    <property type="project" value="UniProtKB-SubCell"/>
</dbReference>
<dbReference type="GO" id="GO:0034657">
    <property type="term" value="C:GID complex"/>
    <property type="evidence" value="ECO:0007669"/>
    <property type="project" value="TreeGrafter"/>
</dbReference>
<sequence length="977" mass="106670">MTRPAAPPILLQLQSSESVSEQVASLRTLKNELIGHDQRKEAYVAGGIIPVLARVLALRRPGKAAAAESNESTSSQAGSYETQDESEACLQALLIVGSLAHGGPAFLAPIFASDILPTLLTILSSSNCPSTFTLPILRLLNTIADRLPLQSQEQWPRDTRLADLVFSSEHISALTQIVAQDYSTTRTQACIELAASLIGKICTEEIHKTALAECGVLDALALKVASFVVSQGFVLPGAEDHLQEPGALRHIPPPAPLSARLAPILRAVTAIIEQSKWRAEHFLSSPAIVTVFPRQVPEFAPTDIRKAPWGSTYLSGSAVPRHHGGNPVDSLLPSVPLAQAKSSPSSANFPPLGNPGSQRRSSHSFPTSFSLAEAPIPGEDENSIVPWLLCITRSESGMVRLMAARLVTVLFRLGLAKKHRVPMFGYLLVPILIRMLDKDFQLPRENGVSDDGLITAIQRLKEEAPAVLANLVMDDQELQRHAVEGGALKRLSQLLKETYNPVSESSRPMWYSEGDSPAPDLESMAPESRLGPPGYSPTLCHVMRFRESILKALAALVPFKDEYRKAVCENGVVPYIIDSLKPRPSDAPADAVSMPRNTAADGNPTPTLLAACGAARMLTRSVSVLRTSLIDAGVAQPLFVLIRHHDLEAIISADIIPTLCEHAHSSNTKLRIESLWALKHVVYNTPNDIKMKVVEALGPAWIRQVISQDTVSALSRRGIEDDTDQVSAIAMGRANSAGEQVDILNPMEDVGESSEDSKMTDTMPPSKMSLDMFIPDARRRRRLVLHGSLEQSTQSRQDDIAVQEQTFDLLRNIICGAGANEMIDYLFKEIGEDELLDALADKLRPRTIHLPHRRESPSGSLHVPNEILISASAMIIHIAAGLPRHRAVLMNHDNLLRSLVDYFNHSHRDVRANCVWVVINLIYEEDQSDHEGCRTRASRLKTLGVTDRLASLQDDSDLDIKERTKTAVHLLNSLLAS</sequence>
<keyword evidence="5" id="KW-0539">Nucleus</keyword>
<comment type="subcellular location">
    <subcellularLocation>
        <location evidence="2">Cytoplasm</location>
    </subcellularLocation>
    <subcellularLocation>
        <location evidence="1">Nucleus</location>
    </subcellularLocation>
</comment>
<keyword evidence="4" id="KW-0677">Repeat</keyword>
<accession>A0A1V6P8E2</accession>
<dbReference type="Gene3D" id="1.25.10.10">
    <property type="entry name" value="Leucine-rich Repeat Variant"/>
    <property type="match status" value="4"/>
</dbReference>
<dbReference type="SUPFAM" id="SSF48371">
    <property type="entry name" value="ARM repeat"/>
    <property type="match status" value="2"/>
</dbReference>
<evidence type="ECO:0000256" key="6">
    <source>
        <dbReference type="SAM" id="MobiDB-lite"/>
    </source>
</evidence>
<dbReference type="AlphaFoldDB" id="A0A1V6P8E2"/>
<dbReference type="InterPro" id="IPR016024">
    <property type="entry name" value="ARM-type_fold"/>
</dbReference>
<feature type="compositionally biased region" description="Polar residues" evidence="6">
    <location>
        <begin position="355"/>
        <end position="365"/>
    </location>
</feature>
<dbReference type="PANTHER" id="PTHR15651">
    <property type="entry name" value="ARMADILLO REPEAT-CONTAINING PROTEIN 8"/>
    <property type="match status" value="1"/>
</dbReference>
<dbReference type="InterPro" id="IPR038739">
    <property type="entry name" value="ARMC8/Vid28"/>
</dbReference>
<organism evidence="7 8">
    <name type="scientific">Penicillium decumbens</name>
    <dbReference type="NCBI Taxonomy" id="69771"/>
    <lineage>
        <taxon>Eukaryota</taxon>
        <taxon>Fungi</taxon>
        <taxon>Dikarya</taxon>
        <taxon>Ascomycota</taxon>
        <taxon>Pezizomycotina</taxon>
        <taxon>Eurotiomycetes</taxon>
        <taxon>Eurotiomycetidae</taxon>
        <taxon>Eurotiales</taxon>
        <taxon>Aspergillaceae</taxon>
        <taxon>Penicillium</taxon>
    </lineage>
</organism>
<dbReference type="GO" id="GO:0043161">
    <property type="term" value="P:proteasome-mediated ubiquitin-dependent protein catabolic process"/>
    <property type="evidence" value="ECO:0007669"/>
    <property type="project" value="TreeGrafter"/>
</dbReference>
<dbReference type="OrthoDB" id="5559898at2759"/>
<dbReference type="GO" id="GO:0005634">
    <property type="term" value="C:nucleus"/>
    <property type="evidence" value="ECO:0007669"/>
    <property type="project" value="UniProtKB-SubCell"/>
</dbReference>
<gene>
    <name evidence="7" type="ORF">PENDEC_c016G03787</name>
</gene>
<protein>
    <recommendedName>
        <fullName evidence="9">Armadillo repeat-containing protein 8</fullName>
    </recommendedName>
</protein>
<evidence type="ECO:0008006" key="9">
    <source>
        <dbReference type="Google" id="ProtNLM"/>
    </source>
</evidence>
<evidence type="ECO:0000256" key="3">
    <source>
        <dbReference type="ARBA" id="ARBA00022490"/>
    </source>
</evidence>
<dbReference type="Proteomes" id="UP000191522">
    <property type="component" value="Unassembled WGS sequence"/>
</dbReference>
<keyword evidence="8" id="KW-1185">Reference proteome</keyword>
<proteinExistence type="predicted"/>
<evidence type="ECO:0000256" key="4">
    <source>
        <dbReference type="ARBA" id="ARBA00022737"/>
    </source>
</evidence>
<evidence type="ECO:0000313" key="7">
    <source>
        <dbReference type="EMBL" id="OQD73254.1"/>
    </source>
</evidence>
<name>A0A1V6P8E2_PENDC</name>
<dbReference type="FunFam" id="1.25.10.10:FF:000609">
    <property type="entry name" value="Armadillo repeat protein"/>
    <property type="match status" value="1"/>
</dbReference>
<evidence type="ECO:0000256" key="5">
    <source>
        <dbReference type="ARBA" id="ARBA00023242"/>
    </source>
</evidence>
<dbReference type="OMA" id="TIGHDQR"/>
<comment type="caution">
    <text evidence="7">The sequence shown here is derived from an EMBL/GenBank/DDBJ whole genome shotgun (WGS) entry which is preliminary data.</text>
</comment>
<feature type="region of interest" description="Disordered" evidence="6">
    <location>
        <begin position="749"/>
        <end position="769"/>
    </location>
</feature>
<evidence type="ECO:0000256" key="2">
    <source>
        <dbReference type="ARBA" id="ARBA00004496"/>
    </source>
</evidence>
<dbReference type="PANTHER" id="PTHR15651:SF7">
    <property type="entry name" value="ARMADILLO REPEAT-CONTAINING PROTEIN 8"/>
    <property type="match status" value="1"/>
</dbReference>
<dbReference type="STRING" id="69771.A0A1V6P8E2"/>
<evidence type="ECO:0000313" key="8">
    <source>
        <dbReference type="Proteomes" id="UP000191522"/>
    </source>
</evidence>
<dbReference type="InterPro" id="IPR011989">
    <property type="entry name" value="ARM-like"/>
</dbReference>
<evidence type="ECO:0000256" key="1">
    <source>
        <dbReference type="ARBA" id="ARBA00004123"/>
    </source>
</evidence>